<evidence type="ECO:0000313" key="2">
    <source>
        <dbReference type="EMBL" id="GIU43912.1"/>
    </source>
</evidence>
<evidence type="ECO:0000313" key="4">
    <source>
        <dbReference type="Proteomes" id="UP000095230"/>
    </source>
</evidence>
<dbReference type="STRING" id="23.BEL05_09310"/>
<keyword evidence="5" id="KW-1185">Reference proteome</keyword>
<dbReference type="SUPFAM" id="SSF54523">
    <property type="entry name" value="Pili subunits"/>
    <property type="match status" value="1"/>
</dbReference>
<reference evidence="3 4" key="1">
    <citation type="submission" date="2016-07" db="EMBL/GenBank/DDBJ databases">
        <title>Whole-genome of two Shewanella species isolated from a digestive organ of sea cucumber Apostichopus japonicus Selenka 1867.</title>
        <authorList>
            <person name="Hong H.-H."/>
            <person name="Choi H."/>
            <person name="Cheon S."/>
            <person name="Oh J.-S."/>
            <person name="Lee H.-G."/>
            <person name="Park C."/>
        </authorList>
    </citation>
    <scope>NUCLEOTIDE SEQUENCE [LARGE SCALE GENOMIC DNA]</scope>
    <source>
        <strain evidence="3 4">CSB03KR</strain>
    </source>
</reference>
<dbReference type="Pfam" id="PF07963">
    <property type="entry name" value="N_methyl"/>
    <property type="match status" value="1"/>
</dbReference>
<dbReference type="PROSITE" id="PS00409">
    <property type="entry name" value="PROKAR_NTER_METHYL"/>
    <property type="match status" value="1"/>
</dbReference>
<keyword evidence="1" id="KW-1133">Transmembrane helix</keyword>
<comment type="caution">
    <text evidence="3">The sequence shown here is derived from an EMBL/GenBank/DDBJ whole genome shotgun (WGS) entry which is preliminary data.</text>
</comment>
<dbReference type="EMBL" id="BPEU01000024">
    <property type="protein sequence ID" value="GIU43912.1"/>
    <property type="molecule type" value="Genomic_DNA"/>
</dbReference>
<dbReference type="Proteomes" id="UP000773469">
    <property type="component" value="Unassembled WGS sequence"/>
</dbReference>
<dbReference type="NCBIfam" id="TIGR02532">
    <property type="entry name" value="IV_pilin_GFxxxE"/>
    <property type="match status" value="1"/>
</dbReference>
<dbReference type="InterPro" id="IPR045584">
    <property type="entry name" value="Pilin-like"/>
</dbReference>
<dbReference type="RefSeq" id="WP_028763980.1">
    <property type="nucleotide sequence ID" value="NZ_BPEU01000024.1"/>
</dbReference>
<dbReference type="Gene3D" id="3.30.700.10">
    <property type="entry name" value="Glycoprotein, Type 4 Pilin"/>
    <property type="match status" value="1"/>
</dbReference>
<gene>
    <name evidence="3" type="ORF">BEL05_09310</name>
    <name evidence="2" type="ORF">TUM3794_30660</name>
</gene>
<reference evidence="2 5" key="2">
    <citation type="submission" date="2021-05" db="EMBL/GenBank/DDBJ databases">
        <title>Molecular characterization for Shewanella algae harboring chromosomal blaOXA-55-like strains isolated from clinical and environment sample.</title>
        <authorList>
            <person name="Ohama Y."/>
            <person name="Aoki K."/>
            <person name="Harada S."/>
            <person name="Moriya K."/>
            <person name="Ishii Y."/>
            <person name="Tateda K."/>
        </authorList>
    </citation>
    <scope>NUCLEOTIDE SEQUENCE [LARGE SCALE GENOMIC DNA]</scope>
    <source>
        <strain evidence="2 5">MBTL60-118</strain>
    </source>
</reference>
<keyword evidence="1" id="KW-0472">Membrane</keyword>
<feature type="transmembrane region" description="Helical" evidence="1">
    <location>
        <begin position="6"/>
        <end position="28"/>
    </location>
</feature>
<evidence type="ECO:0000313" key="3">
    <source>
        <dbReference type="EMBL" id="OEG73600.1"/>
    </source>
</evidence>
<evidence type="ECO:0000256" key="1">
    <source>
        <dbReference type="SAM" id="Phobius"/>
    </source>
</evidence>
<dbReference type="EMBL" id="MCBT01000040">
    <property type="protein sequence ID" value="OEG73600.1"/>
    <property type="molecule type" value="Genomic_DNA"/>
</dbReference>
<accession>A0A1E5ISR4</accession>
<sequence length="160" mass="17521">MKSDQGFTLIELVVVIIILGILAVVAAPKFIGLSTEARAQAITQIQASTKAANSLVYAKSQMPSLVSQGVSGRDDLLDVDIDGDGNIDTRLLSGYLDNTDIEKWLDLDEIFVIQYNNPNFTYIGYDDNQDGRVTDDQCYFSYRQATAVAQPVYLIIDAGC</sequence>
<organism evidence="3 4">
    <name type="scientific">Shewanella colwelliana</name>
    <name type="common">Alteromonas colwelliana</name>
    <dbReference type="NCBI Taxonomy" id="23"/>
    <lineage>
        <taxon>Bacteria</taxon>
        <taxon>Pseudomonadati</taxon>
        <taxon>Pseudomonadota</taxon>
        <taxon>Gammaproteobacteria</taxon>
        <taxon>Alteromonadales</taxon>
        <taxon>Shewanellaceae</taxon>
        <taxon>Shewanella</taxon>
    </lineage>
</organism>
<dbReference type="Proteomes" id="UP000095230">
    <property type="component" value="Unassembled WGS sequence"/>
</dbReference>
<protein>
    <submittedName>
        <fullName evidence="2">PilD processed protein</fullName>
    </submittedName>
    <submittedName>
        <fullName evidence="3">Pilus assembly protein PilD</fullName>
    </submittedName>
</protein>
<proteinExistence type="predicted"/>
<dbReference type="InterPro" id="IPR012902">
    <property type="entry name" value="N_methyl_site"/>
</dbReference>
<evidence type="ECO:0000313" key="5">
    <source>
        <dbReference type="Proteomes" id="UP000773469"/>
    </source>
</evidence>
<dbReference type="AlphaFoldDB" id="A0A1E5ISR4"/>
<keyword evidence="1" id="KW-0812">Transmembrane</keyword>
<dbReference type="OrthoDB" id="6262102at2"/>
<name>A0A1E5ISR4_SHECO</name>